<feature type="transmembrane region" description="Helical" evidence="7">
    <location>
        <begin position="182"/>
        <end position="200"/>
    </location>
</feature>
<dbReference type="PANTHER" id="PTHR43337">
    <property type="entry name" value="XANTHINE/URACIL PERMEASE C887.17-RELATED"/>
    <property type="match status" value="1"/>
</dbReference>
<dbReference type="GO" id="GO:0005886">
    <property type="term" value="C:plasma membrane"/>
    <property type="evidence" value="ECO:0007669"/>
    <property type="project" value="TreeGrafter"/>
</dbReference>
<keyword evidence="4 7" id="KW-0812">Transmembrane</keyword>
<feature type="transmembrane region" description="Helical" evidence="7">
    <location>
        <begin position="351"/>
        <end position="370"/>
    </location>
</feature>
<evidence type="ECO:0000256" key="6">
    <source>
        <dbReference type="ARBA" id="ARBA00023136"/>
    </source>
</evidence>
<dbReference type="PANTHER" id="PTHR43337:SF2">
    <property type="entry name" value="XANTHINE_URACIL PERMEASE"/>
    <property type="match status" value="1"/>
</dbReference>
<protein>
    <submittedName>
        <fullName evidence="8">Guanine/hypoxanthine permease PbuO</fullName>
    </submittedName>
</protein>
<dbReference type="InterPro" id="IPR006043">
    <property type="entry name" value="NCS2"/>
</dbReference>
<feature type="transmembrane region" description="Helical" evidence="7">
    <location>
        <begin position="291"/>
        <end position="311"/>
    </location>
</feature>
<sequence>MSNKLNKTLKKETAALSLLDVLMDKEIFKTEVLGGITGFFAISYILVVNPMILADAGMDVHQTVFATIISSVIGCFIMGFYANSPVVITPGMGVNAFFTYTMVLNMGLSYQEALTVSLVSTIAFALIAFSRFTDILQDGIPDSLKSAITAGIGLFLVEIGLQKADLIQQGKNSLLTIGSFKNPSLLLAIFGLILTIVLYIKKVKGNFFIGIVITTIVGIVFHIHDSGVKTTHLIDILQYHKSLFDFSFKNVWTTPFIMASFSMTMILVFESMGLNAGILPDMKKFKKTFRTVSITGIISSILGTSPTVSAAESVAGFQLGARTGIMSITAGIMFLLSTFFFSFLDLVPQAAIAPVIIITGALMLSNLKAIDMDDFAEWFPAFLIVVLIPLTGSISIGLAFGFVAYPIVKIFNGQIKSISTINYILSGLFLINLIMTAML</sequence>
<evidence type="ECO:0000256" key="7">
    <source>
        <dbReference type="SAM" id="Phobius"/>
    </source>
</evidence>
<feature type="transmembrane region" description="Helical" evidence="7">
    <location>
        <begin position="64"/>
        <end position="82"/>
    </location>
</feature>
<accession>A0A836YUE6</accession>
<feature type="transmembrane region" description="Helical" evidence="7">
    <location>
        <begin position="113"/>
        <end position="132"/>
    </location>
</feature>
<feature type="transmembrane region" description="Helical" evidence="7">
    <location>
        <begin position="32"/>
        <end position="52"/>
    </location>
</feature>
<feature type="transmembrane region" description="Helical" evidence="7">
    <location>
        <begin position="207"/>
        <end position="224"/>
    </location>
</feature>
<feature type="transmembrane region" description="Helical" evidence="7">
    <location>
        <begin position="382"/>
        <end position="408"/>
    </location>
</feature>
<keyword evidence="6 7" id="KW-0472">Membrane</keyword>
<comment type="subcellular location">
    <subcellularLocation>
        <location evidence="1">Membrane</location>
        <topology evidence="1">Multi-pass membrane protein</topology>
    </subcellularLocation>
</comment>
<proteinExistence type="inferred from homology"/>
<comment type="caution">
    <text evidence="8">The sequence shown here is derived from an EMBL/GenBank/DDBJ whole genome shotgun (WGS) entry which is preliminary data.</text>
</comment>
<reference evidence="8 9" key="1">
    <citation type="journal article" date="2015" name="Stand. Genomic Sci.">
        <title>High quality draft genome of Lactobacillus kunkeei EFB6, isolated from a German European foulbrood outbreak of honeybees.</title>
        <authorList>
            <person name="Djukic M."/>
            <person name="Poehlein A."/>
            <person name="Strauss J."/>
            <person name="Tann F.J."/>
            <person name="Leimbach A."/>
            <person name="Hoppert M."/>
            <person name="Daniel R."/>
        </authorList>
    </citation>
    <scope>NUCLEOTIDE SEQUENCE [LARGE SCALE GENOMIC DNA]</scope>
    <source>
        <strain evidence="8 9">EFB6</strain>
    </source>
</reference>
<name>A0A836YUE6_9LACO</name>
<feature type="transmembrane region" description="Helical" evidence="7">
    <location>
        <begin position="256"/>
        <end position="279"/>
    </location>
</feature>
<evidence type="ECO:0000313" key="8">
    <source>
        <dbReference type="EMBL" id="KDB00481.1"/>
    </source>
</evidence>
<organism evidence="8 9">
    <name type="scientific">Apilactobacillus kunkeei EFB6</name>
    <dbReference type="NCBI Taxonomy" id="1419324"/>
    <lineage>
        <taxon>Bacteria</taxon>
        <taxon>Bacillati</taxon>
        <taxon>Bacillota</taxon>
        <taxon>Bacilli</taxon>
        <taxon>Lactobacillales</taxon>
        <taxon>Lactobacillaceae</taxon>
        <taxon>Apilactobacillus</taxon>
    </lineage>
</organism>
<evidence type="ECO:0000256" key="1">
    <source>
        <dbReference type="ARBA" id="ARBA00004141"/>
    </source>
</evidence>
<keyword evidence="3" id="KW-0813">Transport</keyword>
<dbReference type="Pfam" id="PF00860">
    <property type="entry name" value="Xan_ur_permease"/>
    <property type="match status" value="1"/>
</dbReference>
<feature type="transmembrane region" description="Helical" evidence="7">
    <location>
        <begin position="420"/>
        <end position="438"/>
    </location>
</feature>
<dbReference type="EMBL" id="AZBY01000023">
    <property type="protein sequence ID" value="KDB00481.1"/>
    <property type="molecule type" value="Genomic_DNA"/>
</dbReference>
<comment type="similarity">
    <text evidence="2">Belongs to the nucleobase:cation symporter-2 (NCS2) (TC 2.A.40) family. Azg-like subfamily.</text>
</comment>
<evidence type="ECO:0000256" key="3">
    <source>
        <dbReference type="ARBA" id="ARBA00022448"/>
    </source>
</evidence>
<dbReference type="GO" id="GO:0005345">
    <property type="term" value="F:purine nucleobase transmembrane transporter activity"/>
    <property type="evidence" value="ECO:0007669"/>
    <property type="project" value="TreeGrafter"/>
</dbReference>
<dbReference type="AlphaFoldDB" id="A0A836YUE6"/>
<keyword evidence="5 7" id="KW-1133">Transmembrane helix</keyword>
<dbReference type="InterPro" id="IPR045018">
    <property type="entry name" value="Azg-like"/>
</dbReference>
<evidence type="ECO:0000313" key="9">
    <source>
        <dbReference type="Proteomes" id="UP000026921"/>
    </source>
</evidence>
<evidence type="ECO:0000256" key="2">
    <source>
        <dbReference type="ARBA" id="ARBA00005697"/>
    </source>
</evidence>
<gene>
    <name evidence="8" type="primary">pbuO</name>
    <name evidence="8" type="ORF">LAKU_23c00180</name>
</gene>
<feature type="transmembrane region" description="Helical" evidence="7">
    <location>
        <begin position="323"/>
        <end position="344"/>
    </location>
</feature>
<evidence type="ECO:0000256" key="5">
    <source>
        <dbReference type="ARBA" id="ARBA00022989"/>
    </source>
</evidence>
<evidence type="ECO:0000256" key="4">
    <source>
        <dbReference type="ARBA" id="ARBA00022692"/>
    </source>
</evidence>
<dbReference type="Proteomes" id="UP000026921">
    <property type="component" value="Unassembled WGS sequence"/>
</dbReference>